<evidence type="ECO:0000313" key="1">
    <source>
        <dbReference type="EMBL" id="KAF3608399.1"/>
    </source>
</evidence>
<evidence type="ECO:0000313" key="2">
    <source>
        <dbReference type="Proteomes" id="UP000266723"/>
    </source>
</evidence>
<sequence>MKSSEYPEEFPRIFQGNTKFGFLGIYRRNSEEILIRRNILMEYRGKMYSSKKTDEFRGYIIAVREPLEDFKNSEEIPRKEPLPSIFRRNFLGLLVVSMAEGLSLRFSAAGVWSKVLFSLLTTAVRILTRWVTLATTHIWWIRCTVLSNSREVVVKETNEAKMLRAENSCGQNQP</sequence>
<keyword evidence="2" id="KW-1185">Reference proteome</keyword>
<name>A0ABQ7EXZ5_BRACR</name>
<dbReference type="Proteomes" id="UP000266723">
    <property type="component" value="Unassembled WGS sequence"/>
</dbReference>
<organism evidence="1 2">
    <name type="scientific">Brassica cretica</name>
    <name type="common">Mustard</name>
    <dbReference type="NCBI Taxonomy" id="69181"/>
    <lineage>
        <taxon>Eukaryota</taxon>
        <taxon>Viridiplantae</taxon>
        <taxon>Streptophyta</taxon>
        <taxon>Embryophyta</taxon>
        <taxon>Tracheophyta</taxon>
        <taxon>Spermatophyta</taxon>
        <taxon>Magnoliopsida</taxon>
        <taxon>eudicotyledons</taxon>
        <taxon>Gunneridae</taxon>
        <taxon>Pentapetalae</taxon>
        <taxon>rosids</taxon>
        <taxon>malvids</taxon>
        <taxon>Brassicales</taxon>
        <taxon>Brassicaceae</taxon>
        <taxon>Brassiceae</taxon>
        <taxon>Brassica</taxon>
    </lineage>
</organism>
<proteinExistence type="predicted"/>
<accession>A0ABQ7EXZ5</accession>
<comment type="caution">
    <text evidence="1">The sequence shown here is derived from an EMBL/GenBank/DDBJ whole genome shotgun (WGS) entry which is preliminary data.</text>
</comment>
<dbReference type="EMBL" id="QGKV02000297">
    <property type="protein sequence ID" value="KAF3608399.1"/>
    <property type="molecule type" value="Genomic_DNA"/>
</dbReference>
<gene>
    <name evidence="1" type="ORF">DY000_02049507</name>
</gene>
<reference evidence="1 2" key="1">
    <citation type="journal article" date="2020" name="BMC Genomics">
        <title>Intraspecific diversification of the crop wild relative Brassica cretica Lam. using demographic model selection.</title>
        <authorList>
            <person name="Kioukis A."/>
            <person name="Michalopoulou V.A."/>
            <person name="Briers L."/>
            <person name="Pirintsos S."/>
            <person name="Studholme D.J."/>
            <person name="Pavlidis P."/>
            <person name="Sarris P.F."/>
        </authorList>
    </citation>
    <scope>NUCLEOTIDE SEQUENCE [LARGE SCALE GENOMIC DNA]</scope>
    <source>
        <strain evidence="2">cv. PFS-1207/04</strain>
    </source>
</reference>
<protein>
    <submittedName>
        <fullName evidence="1">Uncharacterized protein</fullName>
    </submittedName>
</protein>